<dbReference type="Gramene" id="Mp8g01010.1">
    <property type="protein sequence ID" value="Mp8g01010.1.cds1"/>
    <property type="gene ID" value="Mp8g01010"/>
</dbReference>
<dbReference type="AlphaFoldDB" id="A0A2R6WRH7"/>
<evidence type="ECO:0000313" key="1">
    <source>
        <dbReference type="EMBL" id="PTQ36423.1"/>
    </source>
</evidence>
<accession>A0A2R6WRH7</accession>
<organism evidence="1 2">
    <name type="scientific">Marchantia polymorpha</name>
    <name type="common">Common liverwort</name>
    <name type="synonym">Marchantia aquatica</name>
    <dbReference type="NCBI Taxonomy" id="3197"/>
    <lineage>
        <taxon>Eukaryota</taxon>
        <taxon>Viridiplantae</taxon>
        <taxon>Streptophyta</taxon>
        <taxon>Embryophyta</taxon>
        <taxon>Marchantiophyta</taxon>
        <taxon>Marchantiopsida</taxon>
        <taxon>Marchantiidae</taxon>
        <taxon>Marchantiales</taxon>
        <taxon>Marchantiaceae</taxon>
        <taxon>Marchantia</taxon>
    </lineage>
</organism>
<keyword evidence="2" id="KW-1185">Reference proteome</keyword>
<protein>
    <submittedName>
        <fullName evidence="1">Uncharacterized protein</fullName>
    </submittedName>
</protein>
<name>A0A2R6WRH7_MARPO</name>
<dbReference type="Proteomes" id="UP000244005">
    <property type="component" value="Unassembled WGS sequence"/>
</dbReference>
<proteinExistence type="predicted"/>
<dbReference type="EMBL" id="KZ772736">
    <property type="protein sequence ID" value="PTQ36423.1"/>
    <property type="molecule type" value="Genomic_DNA"/>
</dbReference>
<reference evidence="2" key="1">
    <citation type="journal article" date="2017" name="Cell">
        <title>Insights into land plant evolution garnered from the Marchantia polymorpha genome.</title>
        <authorList>
            <person name="Bowman J.L."/>
            <person name="Kohchi T."/>
            <person name="Yamato K.T."/>
            <person name="Jenkins J."/>
            <person name="Shu S."/>
            <person name="Ishizaki K."/>
            <person name="Yamaoka S."/>
            <person name="Nishihama R."/>
            <person name="Nakamura Y."/>
            <person name="Berger F."/>
            <person name="Adam C."/>
            <person name="Aki S.S."/>
            <person name="Althoff F."/>
            <person name="Araki T."/>
            <person name="Arteaga-Vazquez M.A."/>
            <person name="Balasubrmanian S."/>
            <person name="Barry K."/>
            <person name="Bauer D."/>
            <person name="Boehm C.R."/>
            <person name="Briginshaw L."/>
            <person name="Caballero-Perez J."/>
            <person name="Catarino B."/>
            <person name="Chen F."/>
            <person name="Chiyoda S."/>
            <person name="Chovatia M."/>
            <person name="Davies K.M."/>
            <person name="Delmans M."/>
            <person name="Demura T."/>
            <person name="Dierschke T."/>
            <person name="Dolan L."/>
            <person name="Dorantes-Acosta A.E."/>
            <person name="Eklund D.M."/>
            <person name="Florent S.N."/>
            <person name="Flores-Sandoval E."/>
            <person name="Fujiyama A."/>
            <person name="Fukuzawa H."/>
            <person name="Galik B."/>
            <person name="Grimanelli D."/>
            <person name="Grimwood J."/>
            <person name="Grossniklaus U."/>
            <person name="Hamada T."/>
            <person name="Haseloff J."/>
            <person name="Hetherington A.J."/>
            <person name="Higo A."/>
            <person name="Hirakawa Y."/>
            <person name="Hundley H.N."/>
            <person name="Ikeda Y."/>
            <person name="Inoue K."/>
            <person name="Inoue S.I."/>
            <person name="Ishida S."/>
            <person name="Jia Q."/>
            <person name="Kakita M."/>
            <person name="Kanazawa T."/>
            <person name="Kawai Y."/>
            <person name="Kawashima T."/>
            <person name="Kennedy M."/>
            <person name="Kinose K."/>
            <person name="Kinoshita T."/>
            <person name="Kohara Y."/>
            <person name="Koide E."/>
            <person name="Komatsu K."/>
            <person name="Kopischke S."/>
            <person name="Kubo M."/>
            <person name="Kyozuka J."/>
            <person name="Lagercrantz U."/>
            <person name="Lin S.S."/>
            <person name="Lindquist E."/>
            <person name="Lipzen A.M."/>
            <person name="Lu C.W."/>
            <person name="De Luna E."/>
            <person name="Martienssen R.A."/>
            <person name="Minamino N."/>
            <person name="Mizutani M."/>
            <person name="Mizutani M."/>
            <person name="Mochizuki N."/>
            <person name="Monte I."/>
            <person name="Mosher R."/>
            <person name="Nagasaki H."/>
            <person name="Nakagami H."/>
            <person name="Naramoto S."/>
            <person name="Nishitani K."/>
            <person name="Ohtani M."/>
            <person name="Okamoto T."/>
            <person name="Okumura M."/>
            <person name="Phillips J."/>
            <person name="Pollak B."/>
            <person name="Reinders A."/>
            <person name="Rovekamp M."/>
            <person name="Sano R."/>
            <person name="Sawa S."/>
            <person name="Schmid M.W."/>
            <person name="Shirakawa M."/>
            <person name="Solano R."/>
            <person name="Spunde A."/>
            <person name="Suetsugu N."/>
            <person name="Sugano S."/>
            <person name="Sugiyama A."/>
            <person name="Sun R."/>
            <person name="Suzuki Y."/>
            <person name="Takenaka M."/>
            <person name="Takezawa D."/>
            <person name="Tomogane H."/>
            <person name="Tsuzuki M."/>
            <person name="Ueda T."/>
            <person name="Umeda M."/>
            <person name="Ward J.M."/>
            <person name="Watanabe Y."/>
            <person name="Yazaki K."/>
            <person name="Yokoyama R."/>
            <person name="Yoshitake Y."/>
            <person name="Yotsui I."/>
            <person name="Zachgo S."/>
            <person name="Schmutz J."/>
        </authorList>
    </citation>
    <scope>NUCLEOTIDE SEQUENCE [LARGE SCALE GENOMIC DNA]</scope>
    <source>
        <strain evidence="2">Tak-1</strain>
    </source>
</reference>
<dbReference type="OrthoDB" id="1895016at2759"/>
<gene>
    <name evidence="1" type="ORF">MARPO_0064s0098</name>
</gene>
<evidence type="ECO:0000313" key="2">
    <source>
        <dbReference type="Proteomes" id="UP000244005"/>
    </source>
</evidence>
<sequence length="138" mass="15680">MGSCRVHLHERKKVWILRSAARKAKESGRQASELTRVKSRVQRGTFFFGICVLNERYCSRPRTKNESDRSRSDCGYASGRLEDSAWILPAVPRIRSSDRSRSAGPRSCLPQRGLLLLGRVPVPCLRSDLRSARGRRAR</sequence>